<dbReference type="CDD" id="cd00207">
    <property type="entry name" value="fer2"/>
    <property type="match status" value="1"/>
</dbReference>
<dbReference type="AlphaFoldDB" id="A0A937FAD1"/>
<keyword evidence="3" id="KW-1185">Reference proteome</keyword>
<proteinExistence type="predicted"/>
<reference evidence="2" key="1">
    <citation type="submission" date="2021-01" db="EMBL/GenBank/DDBJ databases">
        <title>Fulvivirga kasyanovii gen. nov., sp nov., a novel member of the phylum Bacteroidetes isolated from seawater in a mussel farm.</title>
        <authorList>
            <person name="Zhao L.-H."/>
            <person name="Wang Z.-J."/>
        </authorList>
    </citation>
    <scope>NUCLEOTIDE SEQUENCE</scope>
    <source>
        <strain evidence="2">2943</strain>
    </source>
</reference>
<evidence type="ECO:0000313" key="2">
    <source>
        <dbReference type="EMBL" id="MBL3656853.1"/>
    </source>
</evidence>
<gene>
    <name evidence="2" type="ORF">JL102_11970</name>
</gene>
<sequence>MPKIVIKNLFDKTISAPKGEKSVLKIMQEDFQDWMHACGGKGRCTSCKMIVVEGMQNLSEVNEFENRYKEKGALNANERLACQSILEEGEITIEVPDRNKLPHLTYSY</sequence>
<dbReference type="Gene3D" id="3.10.20.30">
    <property type="match status" value="1"/>
</dbReference>
<dbReference type="Pfam" id="PF00111">
    <property type="entry name" value="Fer2"/>
    <property type="match status" value="1"/>
</dbReference>
<dbReference type="GO" id="GO:0051536">
    <property type="term" value="F:iron-sulfur cluster binding"/>
    <property type="evidence" value="ECO:0007669"/>
    <property type="project" value="InterPro"/>
</dbReference>
<organism evidence="2 3">
    <name type="scientific">Fulvivirga sediminis</name>
    <dbReference type="NCBI Taxonomy" id="2803949"/>
    <lineage>
        <taxon>Bacteria</taxon>
        <taxon>Pseudomonadati</taxon>
        <taxon>Bacteroidota</taxon>
        <taxon>Cytophagia</taxon>
        <taxon>Cytophagales</taxon>
        <taxon>Fulvivirgaceae</taxon>
        <taxon>Fulvivirga</taxon>
    </lineage>
</organism>
<protein>
    <submittedName>
        <fullName evidence="2">(2Fe-2S)-binding protein</fullName>
    </submittedName>
</protein>
<evidence type="ECO:0000259" key="1">
    <source>
        <dbReference type="PROSITE" id="PS51085"/>
    </source>
</evidence>
<dbReference type="InterPro" id="IPR001041">
    <property type="entry name" value="2Fe-2S_ferredoxin-type"/>
</dbReference>
<dbReference type="RefSeq" id="WP_202244650.1">
    <property type="nucleotide sequence ID" value="NZ_JAESIY010000006.1"/>
</dbReference>
<dbReference type="EMBL" id="JAESIY010000006">
    <property type="protein sequence ID" value="MBL3656853.1"/>
    <property type="molecule type" value="Genomic_DNA"/>
</dbReference>
<accession>A0A937FAD1</accession>
<comment type="caution">
    <text evidence="2">The sequence shown here is derived from an EMBL/GenBank/DDBJ whole genome shotgun (WGS) entry which is preliminary data.</text>
</comment>
<dbReference type="InterPro" id="IPR036010">
    <property type="entry name" value="2Fe-2S_ferredoxin-like_sf"/>
</dbReference>
<dbReference type="Proteomes" id="UP000659388">
    <property type="component" value="Unassembled WGS sequence"/>
</dbReference>
<evidence type="ECO:0000313" key="3">
    <source>
        <dbReference type="Proteomes" id="UP000659388"/>
    </source>
</evidence>
<dbReference type="PROSITE" id="PS51085">
    <property type="entry name" value="2FE2S_FER_2"/>
    <property type="match status" value="1"/>
</dbReference>
<dbReference type="SUPFAM" id="SSF54292">
    <property type="entry name" value="2Fe-2S ferredoxin-like"/>
    <property type="match status" value="1"/>
</dbReference>
<dbReference type="InterPro" id="IPR012675">
    <property type="entry name" value="Beta-grasp_dom_sf"/>
</dbReference>
<feature type="domain" description="2Fe-2S ferredoxin-type" evidence="1">
    <location>
        <begin position="2"/>
        <end position="99"/>
    </location>
</feature>
<name>A0A937FAD1_9BACT</name>